<evidence type="ECO:0000256" key="1">
    <source>
        <dbReference type="SAM" id="Phobius"/>
    </source>
</evidence>
<dbReference type="PANTHER" id="PTHR30590:SF3">
    <property type="entry name" value="HYPOTHETICAL MEMBRANE SPANNING PROTEIN"/>
    <property type="match status" value="1"/>
</dbReference>
<feature type="transmembrane region" description="Helical" evidence="1">
    <location>
        <begin position="12"/>
        <end position="31"/>
    </location>
</feature>
<gene>
    <name evidence="3" type="ORF">EPI11_07125</name>
</gene>
<feature type="transmembrane region" description="Helical" evidence="1">
    <location>
        <begin position="81"/>
        <end position="98"/>
    </location>
</feature>
<evidence type="ECO:0000313" key="3">
    <source>
        <dbReference type="EMBL" id="RWX00785.1"/>
    </source>
</evidence>
<keyword evidence="4" id="KW-1185">Reference proteome</keyword>
<reference evidence="3 4" key="1">
    <citation type="submission" date="2019-01" db="EMBL/GenBank/DDBJ databases">
        <title>Flavobacterium sp. nov.,isolated from freshwater.</title>
        <authorList>
            <person name="Zhang R."/>
            <person name="Du Z.-J."/>
        </authorList>
    </citation>
    <scope>NUCLEOTIDE SEQUENCE [LARGE SCALE GENOMIC DNA]</scope>
    <source>
        <strain evidence="3 4">1E403</strain>
    </source>
</reference>
<dbReference type="AlphaFoldDB" id="A0A444HBI8"/>
<dbReference type="Pfam" id="PF04235">
    <property type="entry name" value="DUF418"/>
    <property type="match status" value="1"/>
</dbReference>
<evidence type="ECO:0000259" key="2">
    <source>
        <dbReference type="Pfam" id="PF04235"/>
    </source>
</evidence>
<feature type="transmembrane region" description="Helical" evidence="1">
    <location>
        <begin position="242"/>
        <end position="264"/>
    </location>
</feature>
<dbReference type="InterPro" id="IPR052529">
    <property type="entry name" value="Bact_Transport_Assoc"/>
</dbReference>
<feature type="transmembrane region" description="Helical" evidence="1">
    <location>
        <begin position="104"/>
        <end position="120"/>
    </location>
</feature>
<feature type="transmembrane region" description="Helical" evidence="1">
    <location>
        <begin position="203"/>
        <end position="222"/>
    </location>
</feature>
<feature type="domain" description="DUF418" evidence="2">
    <location>
        <begin position="200"/>
        <end position="356"/>
    </location>
</feature>
<dbReference type="Proteomes" id="UP000287527">
    <property type="component" value="Unassembled WGS sequence"/>
</dbReference>
<sequence length="358" mass="41345">MKQRVIGFDLARAYAIFGMYIVNFNTVFGLHNDKSLLGKFLSLFSGNSSTVFVMLAGMGIALMTNRSGYTSEEKNKLRTVIGKRAVFLFVIGLLLSLWWSADILHFYGAYMGIALLILFINKRYYILMAGFLILVFHILLMFIPFETGWNFDTFEYSDSWSFSGFIRNFFYNGWNSVFPWAAYFIMGMYLGRLDCGELKTQKKMFIAGLVLYITITVLQWRSNYMNLSEDVYFYINADYLPPFLPFMLSTIGFGLMMISGFMYLGNIVADKQFAKNVAATGQMTLTHYISHIVFGMLLLAFLADKEYTGHVTQQEPISAFYILLFSIFYFITSYYFSKLWVQKYKNGPLEMIMRKISG</sequence>
<feature type="transmembrane region" description="Helical" evidence="1">
    <location>
        <begin position="127"/>
        <end position="149"/>
    </location>
</feature>
<accession>A0A444HBI8</accession>
<proteinExistence type="predicted"/>
<organism evidence="3 4">
    <name type="scientific">Flavobacterium cerinum</name>
    <dbReference type="NCBI Taxonomy" id="2502784"/>
    <lineage>
        <taxon>Bacteria</taxon>
        <taxon>Pseudomonadati</taxon>
        <taxon>Bacteroidota</taxon>
        <taxon>Flavobacteriia</taxon>
        <taxon>Flavobacteriales</taxon>
        <taxon>Flavobacteriaceae</taxon>
        <taxon>Flavobacterium</taxon>
    </lineage>
</organism>
<feature type="transmembrane region" description="Helical" evidence="1">
    <location>
        <begin position="169"/>
        <end position="191"/>
    </location>
</feature>
<dbReference type="InterPro" id="IPR007349">
    <property type="entry name" value="DUF418"/>
</dbReference>
<comment type="caution">
    <text evidence="3">The sequence shown here is derived from an EMBL/GenBank/DDBJ whole genome shotgun (WGS) entry which is preliminary data.</text>
</comment>
<dbReference type="EMBL" id="SBII01000004">
    <property type="protein sequence ID" value="RWX00785.1"/>
    <property type="molecule type" value="Genomic_DNA"/>
</dbReference>
<dbReference type="PANTHER" id="PTHR30590">
    <property type="entry name" value="INNER MEMBRANE PROTEIN"/>
    <property type="match status" value="1"/>
</dbReference>
<dbReference type="RefSeq" id="WP_128389268.1">
    <property type="nucleotide sequence ID" value="NZ_SBII01000004.1"/>
</dbReference>
<protein>
    <submittedName>
        <fullName evidence="3">DUF418 domain-containing protein</fullName>
    </submittedName>
</protein>
<feature type="transmembrane region" description="Helical" evidence="1">
    <location>
        <begin position="318"/>
        <end position="336"/>
    </location>
</feature>
<keyword evidence="1" id="KW-0812">Transmembrane</keyword>
<keyword evidence="1" id="KW-0472">Membrane</keyword>
<name>A0A444HBI8_9FLAO</name>
<dbReference type="OrthoDB" id="9807744at2"/>
<feature type="transmembrane region" description="Helical" evidence="1">
    <location>
        <begin position="285"/>
        <end position="303"/>
    </location>
</feature>
<evidence type="ECO:0000313" key="4">
    <source>
        <dbReference type="Proteomes" id="UP000287527"/>
    </source>
</evidence>
<keyword evidence="1" id="KW-1133">Transmembrane helix</keyword>
<feature type="transmembrane region" description="Helical" evidence="1">
    <location>
        <begin position="51"/>
        <end position="69"/>
    </location>
</feature>